<keyword evidence="3" id="KW-1185">Reference proteome</keyword>
<comment type="caution">
    <text evidence="2">The sequence shown here is derived from an EMBL/GenBank/DDBJ whole genome shotgun (WGS) entry which is preliminary data.</text>
</comment>
<protein>
    <recommendedName>
        <fullName evidence="4">Transposase</fullName>
    </recommendedName>
</protein>
<accession>A0ABT4UPM8</accession>
<evidence type="ECO:0000313" key="2">
    <source>
        <dbReference type="EMBL" id="MDA3616809.1"/>
    </source>
</evidence>
<evidence type="ECO:0008006" key="4">
    <source>
        <dbReference type="Google" id="ProtNLM"/>
    </source>
</evidence>
<dbReference type="SUPFAM" id="SSF46689">
    <property type="entry name" value="Homeodomain-like"/>
    <property type="match status" value="1"/>
</dbReference>
<evidence type="ECO:0000313" key="3">
    <source>
        <dbReference type="Proteomes" id="UP001210231"/>
    </source>
</evidence>
<organism evidence="2 3">
    <name type="scientific">Polluticaenibacter yanchengensis</name>
    <dbReference type="NCBI Taxonomy" id="3014562"/>
    <lineage>
        <taxon>Bacteria</taxon>
        <taxon>Pseudomonadati</taxon>
        <taxon>Bacteroidota</taxon>
        <taxon>Chitinophagia</taxon>
        <taxon>Chitinophagales</taxon>
        <taxon>Chitinophagaceae</taxon>
        <taxon>Polluticaenibacter</taxon>
    </lineage>
</organism>
<dbReference type="Proteomes" id="UP001210231">
    <property type="component" value="Unassembled WGS sequence"/>
</dbReference>
<dbReference type="EMBL" id="JAQGEF010000047">
    <property type="protein sequence ID" value="MDA3616809.1"/>
    <property type="molecule type" value="Genomic_DNA"/>
</dbReference>
<dbReference type="RefSeq" id="WP_407033139.1">
    <property type="nucleotide sequence ID" value="NZ_JAQGEF010000047.1"/>
</dbReference>
<reference evidence="2 3" key="1">
    <citation type="submission" date="2022-12" db="EMBL/GenBank/DDBJ databases">
        <title>Chitinophagaceae gen. sp. nov., a new member of the family Chitinophagaceae, isolated from soil in a chemical factory.</title>
        <authorList>
            <person name="Ke Z."/>
        </authorList>
    </citation>
    <scope>NUCLEOTIDE SEQUENCE [LARGE SCALE GENOMIC DNA]</scope>
    <source>
        <strain evidence="2 3">LY-5</strain>
    </source>
</reference>
<proteinExistence type="predicted"/>
<name>A0ABT4UPM8_9BACT</name>
<dbReference type="InterPro" id="IPR009057">
    <property type="entry name" value="Homeodomain-like_sf"/>
</dbReference>
<gene>
    <name evidence="2" type="ORF">O3P16_18535</name>
</gene>
<sequence length="134" mass="15742">MSDQKKYTVKVSDSFELTDEKCDYEVTFRRWLIREIEEGRMTTADAVSEFNFNPINGISLIYQWRKKYAPSMFLSLPSMTEKEKQELGALQKQLKTMEKQLEEARMRNIALNTLIDVAEEKLKIDIRKKPGAKK</sequence>
<evidence type="ECO:0000256" key="1">
    <source>
        <dbReference type="SAM" id="Coils"/>
    </source>
</evidence>
<keyword evidence="1" id="KW-0175">Coiled coil</keyword>
<feature type="coiled-coil region" evidence="1">
    <location>
        <begin position="80"/>
        <end position="121"/>
    </location>
</feature>